<reference evidence="1" key="1">
    <citation type="submission" date="2024-02" db="EMBL/GenBank/DDBJ databases">
        <title>Metagenome Assembled Genome of Zalaria obscura JY119.</title>
        <authorList>
            <person name="Vighnesh L."/>
            <person name="Jagadeeshwari U."/>
            <person name="Venkata Ramana C."/>
            <person name="Sasikala C."/>
        </authorList>
    </citation>
    <scope>NUCLEOTIDE SEQUENCE</scope>
    <source>
        <strain evidence="1">JY119</strain>
    </source>
</reference>
<proteinExistence type="predicted"/>
<evidence type="ECO:0000313" key="1">
    <source>
        <dbReference type="EMBL" id="KAK8204376.1"/>
    </source>
</evidence>
<name>A0ACC3SCX8_9PEZI</name>
<sequence>MPRTRRTKPELTESWADVDEDHPSAGSISSDDDVPPPTKSTDAKLSASQANHLHDALENGDRTTPLRAQSGNMRISRTSLTNSTTGLAKSGVTQSARKRTNRSARQSAEPEFIMPSVGDADNTPRSPRYGSRGSMHQSQARLDRLAAQSKGRQSTSEEEDVPSQYPTVLWSHFVLPFLQYIYSVIGLAFGYTKPLVAYALVIWLLVGGLILASNFLTSSITTALTPLCRIPGASYLPFCTDSTAHPAPGVAEFSDLITAQSAFEDVLTASAGGASLPLAMKHSESSIRDLRHVVQYSTLPSRNELVFEFEGFITTARTASADLQKYNSRIGRAVDRILTTNRWTLQVLDGLASDAASRGALSTFLGNINPLSPFLPTAKMSDTVVFDQYIRHTSAIEDEIAALILEAQALLQVLQNLDDRLDIIASISTRDGVKASEDRDELFSTLWVKLGGKRSSVAKVENQLAILKDVGNYRKMAWAHVSGTVVKLQAIAAQLEDLRERVAEPEVLGRREEVPLEMHIRQISMGVERLESVRQEGRLVGEQRVRAVLDRGEERGIDGA</sequence>
<protein>
    <submittedName>
        <fullName evidence="1">Uncharacterized protein</fullName>
    </submittedName>
</protein>
<dbReference type="Proteomes" id="UP001320706">
    <property type="component" value="Unassembled WGS sequence"/>
</dbReference>
<gene>
    <name evidence="1" type="ORF">M8818_005105</name>
</gene>
<accession>A0ACC3SCX8</accession>
<keyword evidence="2" id="KW-1185">Reference proteome</keyword>
<evidence type="ECO:0000313" key="2">
    <source>
        <dbReference type="Proteomes" id="UP001320706"/>
    </source>
</evidence>
<comment type="caution">
    <text evidence="1">The sequence shown here is derived from an EMBL/GenBank/DDBJ whole genome shotgun (WGS) entry which is preliminary data.</text>
</comment>
<organism evidence="1 2">
    <name type="scientific">Zalaria obscura</name>
    <dbReference type="NCBI Taxonomy" id="2024903"/>
    <lineage>
        <taxon>Eukaryota</taxon>
        <taxon>Fungi</taxon>
        <taxon>Dikarya</taxon>
        <taxon>Ascomycota</taxon>
        <taxon>Pezizomycotina</taxon>
        <taxon>Dothideomycetes</taxon>
        <taxon>Dothideomycetidae</taxon>
        <taxon>Dothideales</taxon>
        <taxon>Zalariaceae</taxon>
        <taxon>Zalaria</taxon>
    </lineage>
</organism>
<dbReference type="EMBL" id="JAMKPW020000027">
    <property type="protein sequence ID" value="KAK8204376.1"/>
    <property type="molecule type" value="Genomic_DNA"/>
</dbReference>